<keyword evidence="5" id="KW-0997">Cell inner membrane</keyword>
<evidence type="ECO:0000259" key="10">
    <source>
        <dbReference type="PROSITE" id="PS50928"/>
    </source>
</evidence>
<protein>
    <submittedName>
        <fullName evidence="11">ABC transporter permease</fullName>
    </submittedName>
</protein>
<evidence type="ECO:0000256" key="6">
    <source>
        <dbReference type="ARBA" id="ARBA00022692"/>
    </source>
</evidence>
<dbReference type="InterPro" id="IPR051613">
    <property type="entry name" value="ABC_transp_permease_HisMQ"/>
</dbReference>
<comment type="similarity">
    <text evidence="2">Belongs to the binding-protein-dependent transport system permease family. HisMQ subfamily.</text>
</comment>
<keyword evidence="12" id="KW-1185">Reference proteome</keyword>
<dbReference type="RefSeq" id="WP_109792982.1">
    <property type="nucleotide sequence ID" value="NZ_PHIG01000048.1"/>
</dbReference>
<reference evidence="11 12" key="1">
    <citation type="submission" date="2017-11" db="EMBL/GenBank/DDBJ databases">
        <title>Draft genome sequence of Rhizobiales bacterium SY3-13.</title>
        <authorList>
            <person name="Sun C."/>
        </authorList>
    </citation>
    <scope>NUCLEOTIDE SEQUENCE [LARGE SCALE GENOMIC DNA]</scope>
    <source>
        <strain evidence="11 12">SY3-13</strain>
    </source>
</reference>
<evidence type="ECO:0000256" key="3">
    <source>
        <dbReference type="ARBA" id="ARBA00022448"/>
    </source>
</evidence>
<dbReference type="PROSITE" id="PS50928">
    <property type="entry name" value="ABC_TM1"/>
    <property type="match status" value="1"/>
</dbReference>
<evidence type="ECO:0000256" key="2">
    <source>
        <dbReference type="ARBA" id="ARBA00010072"/>
    </source>
</evidence>
<keyword evidence="4" id="KW-1003">Cell membrane</keyword>
<keyword evidence="7 9" id="KW-1133">Transmembrane helix</keyword>
<accession>A0A2M9FX45</accession>
<evidence type="ECO:0000256" key="7">
    <source>
        <dbReference type="ARBA" id="ARBA00022989"/>
    </source>
</evidence>
<sequence>MPEKLELLAFGADGWGDEILSGVGVTVSLALATLPLGLALGFLVALARQSSEATLRLAGGIYTTVFRGLPELLTLFLVYYGAQIGIQELARLFGAETAIEINSFVAGMAALGMVFSAFASEVFLSAFRAIPRGQYEGAYALGLGRVTTMRLVILPQLIRIALPGLTNLWMILLKETALVSVIGLSDIIRQTGIAARVTKDAFLFFGTACLLYLVLALLSSVAIGGIHRWATRSEQRT</sequence>
<evidence type="ECO:0000256" key="4">
    <source>
        <dbReference type="ARBA" id="ARBA00022475"/>
    </source>
</evidence>
<dbReference type="GO" id="GO:0022857">
    <property type="term" value="F:transmembrane transporter activity"/>
    <property type="evidence" value="ECO:0007669"/>
    <property type="project" value="InterPro"/>
</dbReference>
<evidence type="ECO:0000256" key="9">
    <source>
        <dbReference type="RuleBase" id="RU363032"/>
    </source>
</evidence>
<dbReference type="Pfam" id="PF00528">
    <property type="entry name" value="BPD_transp_1"/>
    <property type="match status" value="1"/>
</dbReference>
<keyword evidence="6 9" id="KW-0812">Transmembrane</keyword>
<keyword evidence="8 9" id="KW-0472">Membrane</keyword>
<dbReference type="GO" id="GO:0043190">
    <property type="term" value="C:ATP-binding cassette (ABC) transporter complex"/>
    <property type="evidence" value="ECO:0007669"/>
    <property type="project" value="InterPro"/>
</dbReference>
<dbReference type="CDD" id="cd06261">
    <property type="entry name" value="TM_PBP2"/>
    <property type="match status" value="1"/>
</dbReference>
<evidence type="ECO:0000256" key="8">
    <source>
        <dbReference type="ARBA" id="ARBA00023136"/>
    </source>
</evidence>
<dbReference type="AlphaFoldDB" id="A0A2M9FX45"/>
<dbReference type="InterPro" id="IPR010065">
    <property type="entry name" value="AA_ABC_transptr_permease_3TM"/>
</dbReference>
<comment type="subcellular location">
    <subcellularLocation>
        <location evidence="1">Cell inner membrane</location>
        <topology evidence="1">Multi-pass membrane protein</topology>
    </subcellularLocation>
    <subcellularLocation>
        <location evidence="9">Cell membrane</location>
        <topology evidence="9">Multi-pass membrane protein</topology>
    </subcellularLocation>
</comment>
<feature type="transmembrane region" description="Helical" evidence="9">
    <location>
        <begin position="20"/>
        <end position="47"/>
    </location>
</feature>
<name>A0A2M9FX45_9PROT</name>
<feature type="transmembrane region" description="Helical" evidence="9">
    <location>
        <begin position="139"/>
        <end position="162"/>
    </location>
</feature>
<dbReference type="EMBL" id="PHIG01000048">
    <property type="protein sequence ID" value="PJK28038.1"/>
    <property type="molecule type" value="Genomic_DNA"/>
</dbReference>
<dbReference type="NCBIfam" id="TIGR01726">
    <property type="entry name" value="HEQRo_perm_3TM"/>
    <property type="match status" value="1"/>
</dbReference>
<feature type="transmembrane region" description="Helical" evidence="9">
    <location>
        <begin position="201"/>
        <end position="226"/>
    </location>
</feature>
<dbReference type="PANTHER" id="PTHR30133">
    <property type="entry name" value="CATIONIC AMINO ACID TRANSPORTER, MEMBRANE COMPONENT"/>
    <property type="match status" value="1"/>
</dbReference>
<evidence type="ECO:0000313" key="11">
    <source>
        <dbReference type="EMBL" id="PJK28038.1"/>
    </source>
</evidence>
<dbReference type="InterPro" id="IPR000515">
    <property type="entry name" value="MetI-like"/>
</dbReference>
<dbReference type="Gene3D" id="1.10.3720.10">
    <property type="entry name" value="MetI-like"/>
    <property type="match status" value="1"/>
</dbReference>
<feature type="transmembrane region" description="Helical" evidence="9">
    <location>
        <begin position="59"/>
        <end position="81"/>
    </location>
</feature>
<evidence type="ECO:0000256" key="1">
    <source>
        <dbReference type="ARBA" id="ARBA00004429"/>
    </source>
</evidence>
<feature type="transmembrane region" description="Helical" evidence="9">
    <location>
        <begin position="101"/>
        <end position="127"/>
    </location>
</feature>
<evidence type="ECO:0000256" key="5">
    <source>
        <dbReference type="ARBA" id="ARBA00022519"/>
    </source>
</evidence>
<dbReference type="SUPFAM" id="SSF161098">
    <property type="entry name" value="MetI-like"/>
    <property type="match status" value="1"/>
</dbReference>
<keyword evidence="3 9" id="KW-0813">Transport</keyword>
<dbReference type="OrthoDB" id="9808674at2"/>
<dbReference type="InterPro" id="IPR035906">
    <property type="entry name" value="MetI-like_sf"/>
</dbReference>
<gene>
    <name evidence="11" type="ORF">CVT23_18540</name>
</gene>
<proteinExistence type="inferred from homology"/>
<dbReference type="PANTHER" id="PTHR30133:SF2">
    <property type="entry name" value="ARGININE ABC TRANSPORTER PERMEASE PROTEIN ARTQ"/>
    <property type="match status" value="1"/>
</dbReference>
<feature type="domain" description="ABC transmembrane type-1" evidence="10">
    <location>
        <begin position="23"/>
        <end position="223"/>
    </location>
</feature>
<organism evidence="11 12">
    <name type="scientific">Minwuia thermotolerans</name>
    <dbReference type="NCBI Taxonomy" id="2056226"/>
    <lineage>
        <taxon>Bacteria</taxon>
        <taxon>Pseudomonadati</taxon>
        <taxon>Pseudomonadota</taxon>
        <taxon>Alphaproteobacteria</taxon>
        <taxon>Minwuiales</taxon>
        <taxon>Minwuiaceae</taxon>
        <taxon>Minwuia</taxon>
    </lineage>
</organism>
<comment type="caution">
    <text evidence="11">The sequence shown here is derived from an EMBL/GenBank/DDBJ whole genome shotgun (WGS) entry which is preliminary data.</text>
</comment>
<evidence type="ECO:0000313" key="12">
    <source>
        <dbReference type="Proteomes" id="UP000229498"/>
    </source>
</evidence>
<dbReference type="Proteomes" id="UP000229498">
    <property type="component" value="Unassembled WGS sequence"/>
</dbReference>